<keyword evidence="2" id="KW-1185">Reference proteome</keyword>
<sequence length="90" mass="9554">MQVALATLVVEKIDACKTTLAYSVGEPTRSYVNITPQWRRVTATVSPGTLEFKFPNGAAVVYKLQANGSLAGTYTSQGFNTAATLTRAPA</sequence>
<proteinExistence type="predicted"/>
<comment type="caution">
    <text evidence="1">The sequence shown here is derived from an EMBL/GenBank/DDBJ whole genome shotgun (WGS) entry which is preliminary data.</text>
</comment>
<organism evidence="1 2">
    <name type="scientific">Variovorax humicola</name>
    <dbReference type="NCBI Taxonomy" id="1769758"/>
    <lineage>
        <taxon>Bacteria</taxon>
        <taxon>Pseudomonadati</taxon>
        <taxon>Pseudomonadota</taxon>
        <taxon>Betaproteobacteria</taxon>
        <taxon>Burkholderiales</taxon>
        <taxon>Comamonadaceae</taxon>
        <taxon>Variovorax</taxon>
    </lineage>
</organism>
<reference evidence="1 2" key="1">
    <citation type="submission" date="2024-03" db="EMBL/GenBank/DDBJ databases">
        <title>Novel species of the genus Variovorax.</title>
        <authorList>
            <person name="Liu Q."/>
            <person name="Xin Y.-H."/>
        </authorList>
    </citation>
    <scope>NUCLEOTIDE SEQUENCE [LARGE SCALE GENOMIC DNA]</scope>
    <source>
        <strain evidence="1 2">KACC 18501</strain>
    </source>
</reference>
<evidence type="ECO:0000313" key="1">
    <source>
        <dbReference type="EMBL" id="MEJ8825478.1"/>
    </source>
</evidence>
<gene>
    <name evidence="1" type="ORF">WKW80_26225</name>
</gene>
<name>A0ABU8W6E9_9BURK</name>
<dbReference type="EMBL" id="JBBKZV010000022">
    <property type="protein sequence ID" value="MEJ8825478.1"/>
    <property type="molecule type" value="Genomic_DNA"/>
</dbReference>
<accession>A0ABU8W6E9</accession>
<dbReference type="RefSeq" id="WP_340366509.1">
    <property type="nucleotide sequence ID" value="NZ_JBBKZV010000022.1"/>
</dbReference>
<evidence type="ECO:0000313" key="2">
    <source>
        <dbReference type="Proteomes" id="UP001363010"/>
    </source>
</evidence>
<protein>
    <submittedName>
        <fullName evidence="1">Uncharacterized protein</fullName>
    </submittedName>
</protein>
<dbReference type="Proteomes" id="UP001363010">
    <property type="component" value="Unassembled WGS sequence"/>
</dbReference>